<dbReference type="RefSeq" id="WP_204731626.1">
    <property type="nucleotide sequence ID" value="NZ_JAVDWE010000001.1"/>
</dbReference>
<dbReference type="InterPro" id="IPR039650">
    <property type="entry name" value="HdrA-like"/>
</dbReference>
<dbReference type="PANTHER" id="PTHR43498">
    <property type="entry name" value="FERREDOXIN:COB-COM HETERODISULFIDE REDUCTASE SUBUNIT A"/>
    <property type="match status" value="1"/>
</dbReference>
<dbReference type="InterPro" id="IPR036188">
    <property type="entry name" value="FAD/NAD-bd_sf"/>
</dbReference>
<keyword evidence="5" id="KW-0411">Iron-sulfur</keyword>
<evidence type="ECO:0008006" key="8">
    <source>
        <dbReference type="Google" id="ProtNLM"/>
    </source>
</evidence>
<reference evidence="6 7" key="1">
    <citation type="submission" date="2023-07" db="EMBL/GenBank/DDBJ databases">
        <title>Sorghum-associated microbial communities from plants grown in Nebraska, USA.</title>
        <authorList>
            <person name="Schachtman D."/>
        </authorList>
    </citation>
    <scope>NUCLEOTIDE SEQUENCE [LARGE SCALE GENOMIC DNA]</scope>
    <source>
        <strain evidence="6 7">BE240</strain>
    </source>
</reference>
<evidence type="ECO:0000256" key="2">
    <source>
        <dbReference type="ARBA" id="ARBA00022723"/>
    </source>
</evidence>
<keyword evidence="7" id="KW-1185">Reference proteome</keyword>
<evidence type="ECO:0000256" key="4">
    <source>
        <dbReference type="ARBA" id="ARBA00023004"/>
    </source>
</evidence>
<evidence type="ECO:0000256" key="1">
    <source>
        <dbReference type="ARBA" id="ARBA00022485"/>
    </source>
</evidence>
<organism evidence="6 7">
    <name type="scientific">Hydrogenophaga laconesensis</name>
    <dbReference type="NCBI Taxonomy" id="1805971"/>
    <lineage>
        <taxon>Bacteria</taxon>
        <taxon>Pseudomonadati</taxon>
        <taxon>Pseudomonadota</taxon>
        <taxon>Betaproteobacteria</taxon>
        <taxon>Burkholderiales</taxon>
        <taxon>Comamonadaceae</taxon>
        <taxon>Hydrogenophaga</taxon>
    </lineage>
</organism>
<proteinExistence type="predicted"/>
<evidence type="ECO:0000256" key="5">
    <source>
        <dbReference type="ARBA" id="ARBA00023014"/>
    </source>
</evidence>
<dbReference type="Gene3D" id="3.50.50.60">
    <property type="entry name" value="FAD/NAD(P)-binding domain"/>
    <property type="match status" value="1"/>
</dbReference>
<dbReference type="PANTHER" id="PTHR43498:SF1">
    <property type="entry name" value="COB--COM HETERODISULFIDE REDUCTASE IRON-SULFUR SUBUNIT A"/>
    <property type="match status" value="1"/>
</dbReference>
<keyword evidence="2" id="KW-0479">Metal-binding</keyword>
<evidence type="ECO:0000313" key="7">
    <source>
        <dbReference type="Proteomes" id="UP001265550"/>
    </source>
</evidence>
<dbReference type="EMBL" id="JAVDWE010000001">
    <property type="protein sequence ID" value="MDR7092620.1"/>
    <property type="molecule type" value="Genomic_DNA"/>
</dbReference>
<name>A0ABU1V5E1_9BURK</name>
<dbReference type="Proteomes" id="UP001265550">
    <property type="component" value="Unassembled WGS sequence"/>
</dbReference>
<protein>
    <recommendedName>
        <fullName evidence="8">FAD dependent oxidoreductase</fullName>
    </recommendedName>
</protein>
<keyword evidence="3" id="KW-0560">Oxidoreductase</keyword>
<dbReference type="Pfam" id="PF12831">
    <property type="entry name" value="FAD_oxidored"/>
    <property type="match status" value="1"/>
</dbReference>
<keyword evidence="1" id="KW-0004">4Fe-4S</keyword>
<dbReference type="SUPFAM" id="SSF51905">
    <property type="entry name" value="FAD/NAD(P)-binding domain"/>
    <property type="match status" value="1"/>
</dbReference>
<gene>
    <name evidence="6" type="ORF">J2X09_000343</name>
</gene>
<evidence type="ECO:0000313" key="6">
    <source>
        <dbReference type="EMBL" id="MDR7092620.1"/>
    </source>
</evidence>
<accession>A0ABU1V5E1</accession>
<sequence length="467" mass="50874">MSATYQLSRTIPSDEPYDLVVAGGGPAGTAAAVCAARLGLKVLLAEATGCLGGMGTSGLVASFGPVSDGERMLVGGFMKELLDTMWAQDAFAPQVTQEYLNRQLNRWVPFKPEHLKRILDDFTVQAGVEVRFFTRVVEADVDGRRLNGVVVSNVEGLRYVPARAFVDATGDAALATLAGAECKVVLRDTETVAPSTLCSILAGMNWNDPAYDGNGLDTIKARVRSEWVPKAIDDGFFTQEDRFFPGMNRIGPQGATLNAGHVFNLNPLSVRSLSDGMVLGRKLAVEYTEFYRQYVPGCEQVELLGTAPSMGVRDSRRIVGEFELGIDDFLARRQFADQVAVYNRPTDVHPSDTSKKEYERFLKDFHGKDNLGHGECVGIPYSILVPRGWENLWVAGRCHSSETKVHGSIRAQSAAYMMGQAVGTAAAQSIRTGQPANDLDTRDLVQTLRQAGAFLPQKELARDMTRV</sequence>
<keyword evidence="4" id="KW-0408">Iron</keyword>
<evidence type="ECO:0000256" key="3">
    <source>
        <dbReference type="ARBA" id="ARBA00023002"/>
    </source>
</evidence>
<comment type="caution">
    <text evidence="6">The sequence shown here is derived from an EMBL/GenBank/DDBJ whole genome shotgun (WGS) entry which is preliminary data.</text>
</comment>